<reference evidence="1 2" key="1">
    <citation type="journal article" date="2019" name="ISME J.">
        <title>Insights into ecological role of a new deltaproteobacterial order Candidatus Acidulodesulfobacterales by metagenomics and metatranscriptomics.</title>
        <authorList>
            <person name="Tan S."/>
            <person name="Liu J."/>
            <person name="Fang Y."/>
            <person name="Hedlund B.P."/>
            <person name="Lian Z.H."/>
            <person name="Huang L.Y."/>
            <person name="Li J.T."/>
            <person name="Huang L.N."/>
            <person name="Li W.J."/>
            <person name="Jiang H.C."/>
            <person name="Dong H.L."/>
            <person name="Shu W.S."/>
        </authorList>
    </citation>
    <scope>NUCLEOTIDE SEQUENCE [LARGE SCALE GENOMIC DNA]</scope>
    <source>
        <strain evidence="1">AP1</strain>
    </source>
</reference>
<sequence>MHYEAPVIYAPNKIYQKQGGILASGKAKITKLKKENIKEYEQLKFIGNVKLDVWNSCRIFKGLMLTVNGKKMRMIFAIHPRIFLTKKFTNATFLNNFLEGVSRHISNSGSFNRIEYVYRKTNNGFIVHNYINGFNAEDMKFGYPHHGIVSIEK</sequence>
<proteinExistence type="predicted"/>
<comment type="caution">
    <text evidence="1">The sequence shown here is derived from an EMBL/GenBank/DDBJ whole genome shotgun (WGS) entry which is preliminary data.</text>
</comment>
<organism evidence="1 2">
    <name type="scientific">Candidatus Acididesulfobacter diazotrophicus</name>
    <dbReference type="NCBI Taxonomy" id="2597226"/>
    <lineage>
        <taxon>Bacteria</taxon>
        <taxon>Deltaproteobacteria</taxon>
        <taxon>Candidatus Acidulodesulfobacterales</taxon>
        <taxon>Candidatus Acididesulfobacter</taxon>
    </lineage>
</organism>
<dbReference type="Proteomes" id="UP000319296">
    <property type="component" value="Unassembled WGS sequence"/>
</dbReference>
<dbReference type="AlphaFoldDB" id="A0A519BP85"/>
<evidence type="ECO:0000313" key="2">
    <source>
        <dbReference type="Proteomes" id="UP000319296"/>
    </source>
</evidence>
<gene>
    <name evidence="1" type="ORF">EVG15_02695</name>
</gene>
<accession>A0A519BP85</accession>
<name>A0A519BP85_9DELT</name>
<protein>
    <submittedName>
        <fullName evidence="1">Uncharacterized protein</fullName>
    </submittedName>
</protein>
<evidence type="ECO:0000313" key="1">
    <source>
        <dbReference type="EMBL" id="RZD19029.1"/>
    </source>
</evidence>
<dbReference type="EMBL" id="SGBB01000003">
    <property type="protein sequence ID" value="RZD19029.1"/>
    <property type="molecule type" value="Genomic_DNA"/>
</dbReference>